<reference evidence="3" key="1">
    <citation type="journal article" date="2014" name="Science">
        <title>Ancient hybridizations among the ancestral genomes of bread wheat.</title>
        <authorList>
            <consortium name="International Wheat Genome Sequencing Consortium,"/>
            <person name="Marcussen T."/>
            <person name="Sandve S.R."/>
            <person name="Heier L."/>
            <person name="Spannagl M."/>
            <person name="Pfeifer M."/>
            <person name="Jakobsen K.S."/>
            <person name="Wulff B.B."/>
            <person name="Steuernagel B."/>
            <person name="Mayer K.F."/>
            <person name="Olsen O.A."/>
        </authorList>
    </citation>
    <scope>NUCLEOTIDE SEQUENCE [LARGE SCALE GENOMIC DNA]</scope>
    <source>
        <strain evidence="3">cv. AL8/78</strain>
    </source>
</reference>
<name>A0A453FH91_AEGTS</name>
<keyword evidence="3" id="KW-1185">Reference proteome</keyword>
<reference evidence="2" key="5">
    <citation type="journal article" date="2021" name="G3 (Bethesda)">
        <title>Aegilops tauschii genome assembly Aet v5.0 features greater sequence contiguity and improved annotation.</title>
        <authorList>
            <person name="Wang L."/>
            <person name="Zhu T."/>
            <person name="Rodriguez J.C."/>
            <person name="Deal K.R."/>
            <person name="Dubcovsky J."/>
            <person name="McGuire P.E."/>
            <person name="Lux T."/>
            <person name="Spannagl M."/>
            <person name="Mayer K.F.X."/>
            <person name="Baldrich P."/>
            <person name="Meyers B.C."/>
            <person name="Huo N."/>
            <person name="Gu Y.Q."/>
            <person name="Zhou H."/>
            <person name="Devos K.M."/>
            <person name="Bennetzen J.L."/>
            <person name="Unver T."/>
            <person name="Budak H."/>
            <person name="Gulick P.J."/>
            <person name="Galiba G."/>
            <person name="Kalapos B."/>
            <person name="Nelson D.R."/>
            <person name="Li P."/>
            <person name="You F.M."/>
            <person name="Luo M.C."/>
            <person name="Dvorak J."/>
        </authorList>
    </citation>
    <scope>NUCLEOTIDE SEQUENCE [LARGE SCALE GENOMIC DNA]</scope>
    <source>
        <strain evidence="2">cv. AL8/78</strain>
    </source>
</reference>
<feature type="compositionally biased region" description="Basic and acidic residues" evidence="1">
    <location>
        <begin position="20"/>
        <end position="35"/>
    </location>
</feature>
<organism evidence="2 3">
    <name type="scientific">Aegilops tauschii subsp. strangulata</name>
    <name type="common">Goatgrass</name>
    <dbReference type="NCBI Taxonomy" id="200361"/>
    <lineage>
        <taxon>Eukaryota</taxon>
        <taxon>Viridiplantae</taxon>
        <taxon>Streptophyta</taxon>
        <taxon>Embryophyta</taxon>
        <taxon>Tracheophyta</taxon>
        <taxon>Spermatophyta</taxon>
        <taxon>Magnoliopsida</taxon>
        <taxon>Liliopsida</taxon>
        <taxon>Poales</taxon>
        <taxon>Poaceae</taxon>
        <taxon>BOP clade</taxon>
        <taxon>Pooideae</taxon>
        <taxon>Triticodae</taxon>
        <taxon>Triticeae</taxon>
        <taxon>Triticinae</taxon>
        <taxon>Aegilops</taxon>
    </lineage>
</organism>
<dbReference type="Proteomes" id="UP000015105">
    <property type="component" value="Chromosome 3D"/>
</dbReference>
<reference evidence="2" key="4">
    <citation type="submission" date="2019-03" db="UniProtKB">
        <authorList>
            <consortium name="EnsemblPlants"/>
        </authorList>
    </citation>
    <scope>IDENTIFICATION</scope>
</reference>
<feature type="compositionally biased region" description="Low complexity" evidence="1">
    <location>
        <begin position="60"/>
        <end position="71"/>
    </location>
</feature>
<dbReference type="EnsemblPlants" id="AET3Gv20677300.9">
    <property type="protein sequence ID" value="AET3Gv20677300.9"/>
    <property type="gene ID" value="AET3Gv20677300"/>
</dbReference>
<dbReference type="AlphaFoldDB" id="A0A453FH91"/>
<protein>
    <submittedName>
        <fullName evidence="2">Uncharacterized protein</fullName>
    </submittedName>
</protein>
<accession>A0A453FH91</accession>
<sequence>CMQPFPGLTSRVGVLPPSRPEPDARWQAIKKDRFPLRQGRRSGGDSAARGHSPSITPANHPSTRSSPPSSDGRSERRDEHERRSICGIRHGRRRGEAP</sequence>
<evidence type="ECO:0000313" key="2">
    <source>
        <dbReference type="EnsemblPlants" id="AET3Gv20677300.9"/>
    </source>
</evidence>
<reference evidence="2" key="3">
    <citation type="journal article" date="2017" name="Nature">
        <title>Genome sequence of the progenitor of the wheat D genome Aegilops tauschii.</title>
        <authorList>
            <person name="Luo M.C."/>
            <person name="Gu Y.Q."/>
            <person name="Puiu D."/>
            <person name="Wang H."/>
            <person name="Twardziok S.O."/>
            <person name="Deal K.R."/>
            <person name="Huo N."/>
            <person name="Zhu T."/>
            <person name="Wang L."/>
            <person name="Wang Y."/>
            <person name="McGuire P.E."/>
            <person name="Liu S."/>
            <person name="Long H."/>
            <person name="Ramasamy R.K."/>
            <person name="Rodriguez J.C."/>
            <person name="Van S.L."/>
            <person name="Yuan L."/>
            <person name="Wang Z."/>
            <person name="Xia Z."/>
            <person name="Xiao L."/>
            <person name="Anderson O.D."/>
            <person name="Ouyang S."/>
            <person name="Liang Y."/>
            <person name="Zimin A.V."/>
            <person name="Pertea G."/>
            <person name="Qi P."/>
            <person name="Bennetzen J.L."/>
            <person name="Dai X."/>
            <person name="Dawson M.W."/>
            <person name="Muller H.G."/>
            <person name="Kugler K."/>
            <person name="Rivarola-Duarte L."/>
            <person name="Spannagl M."/>
            <person name="Mayer K.F.X."/>
            <person name="Lu F.H."/>
            <person name="Bevan M.W."/>
            <person name="Leroy P."/>
            <person name="Li P."/>
            <person name="You F.M."/>
            <person name="Sun Q."/>
            <person name="Liu Z."/>
            <person name="Lyons E."/>
            <person name="Wicker T."/>
            <person name="Salzberg S.L."/>
            <person name="Devos K.M."/>
            <person name="Dvorak J."/>
        </authorList>
    </citation>
    <scope>NUCLEOTIDE SEQUENCE [LARGE SCALE GENOMIC DNA]</scope>
    <source>
        <strain evidence="2">cv. AL8/78</strain>
    </source>
</reference>
<proteinExistence type="predicted"/>
<feature type="compositionally biased region" description="Basic and acidic residues" evidence="1">
    <location>
        <begin position="72"/>
        <end position="84"/>
    </location>
</feature>
<evidence type="ECO:0000313" key="3">
    <source>
        <dbReference type="Proteomes" id="UP000015105"/>
    </source>
</evidence>
<dbReference type="Gramene" id="AET3Gv20677300.9">
    <property type="protein sequence ID" value="AET3Gv20677300.9"/>
    <property type="gene ID" value="AET3Gv20677300"/>
</dbReference>
<evidence type="ECO:0000256" key="1">
    <source>
        <dbReference type="SAM" id="MobiDB-lite"/>
    </source>
</evidence>
<feature type="region of interest" description="Disordered" evidence="1">
    <location>
        <begin position="1"/>
        <end position="98"/>
    </location>
</feature>
<reference evidence="3" key="2">
    <citation type="journal article" date="2017" name="Nat. Plants">
        <title>The Aegilops tauschii genome reveals multiple impacts of transposons.</title>
        <authorList>
            <person name="Zhao G."/>
            <person name="Zou C."/>
            <person name="Li K."/>
            <person name="Wang K."/>
            <person name="Li T."/>
            <person name="Gao L."/>
            <person name="Zhang X."/>
            <person name="Wang H."/>
            <person name="Yang Z."/>
            <person name="Liu X."/>
            <person name="Jiang W."/>
            <person name="Mao L."/>
            <person name="Kong X."/>
            <person name="Jiao Y."/>
            <person name="Jia J."/>
        </authorList>
    </citation>
    <scope>NUCLEOTIDE SEQUENCE [LARGE SCALE GENOMIC DNA]</scope>
    <source>
        <strain evidence="3">cv. AL8/78</strain>
    </source>
</reference>
<feature type="compositionally biased region" description="Basic residues" evidence="1">
    <location>
        <begin position="89"/>
        <end position="98"/>
    </location>
</feature>